<keyword evidence="2" id="KW-1185">Reference proteome</keyword>
<proteinExistence type="predicted"/>
<evidence type="ECO:0000313" key="2">
    <source>
        <dbReference type="Proteomes" id="UP000478052"/>
    </source>
</evidence>
<protein>
    <submittedName>
        <fullName evidence="1">Uncharacterized protein</fullName>
    </submittedName>
</protein>
<dbReference type="EMBL" id="VUJU01011072">
    <property type="protein sequence ID" value="KAF0712061.1"/>
    <property type="molecule type" value="Genomic_DNA"/>
</dbReference>
<dbReference type="OrthoDB" id="272985at2759"/>
<dbReference type="AlphaFoldDB" id="A0A6G0VWI7"/>
<comment type="caution">
    <text evidence="1">The sequence shown here is derived from an EMBL/GenBank/DDBJ whole genome shotgun (WGS) entry which is preliminary data.</text>
</comment>
<dbReference type="Proteomes" id="UP000478052">
    <property type="component" value="Unassembled WGS sequence"/>
</dbReference>
<sequence length="64" mass="7436">MSYSSSAIIIITRIFSYRITNNEALIAIEDICLTIANKTLGQLCMISPNRPMHDFFDRELRREQ</sequence>
<evidence type="ECO:0000313" key="1">
    <source>
        <dbReference type="EMBL" id="KAF0712061.1"/>
    </source>
</evidence>
<organism evidence="1 2">
    <name type="scientific">Aphis craccivora</name>
    <name type="common">Cowpea aphid</name>
    <dbReference type="NCBI Taxonomy" id="307492"/>
    <lineage>
        <taxon>Eukaryota</taxon>
        <taxon>Metazoa</taxon>
        <taxon>Ecdysozoa</taxon>
        <taxon>Arthropoda</taxon>
        <taxon>Hexapoda</taxon>
        <taxon>Insecta</taxon>
        <taxon>Pterygota</taxon>
        <taxon>Neoptera</taxon>
        <taxon>Paraneoptera</taxon>
        <taxon>Hemiptera</taxon>
        <taxon>Sternorrhyncha</taxon>
        <taxon>Aphidomorpha</taxon>
        <taxon>Aphidoidea</taxon>
        <taxon>Aphididae</taxon>
        <taxon>Aphidini</taxon>
        <taxon>Aphis</taxon>
        <taxon>Aphis</taxon>
    </lineage>
</organism>
<reference evidence="1 2" key="1">
    <citation type="submission" date="2019-08" db="EMBL/GenBank/DDBJ databases">
        <title>Whole genome of Aphis craccivora.</title>
        <authorList>
            <person name="Voronova N.V."/>
            <person name="Shulinski R.S."/>
            <person name="Bandarenka Y.V."/>
            <person name="Zhorov D.G."/>
            <person name="Warner D."/>
        </authorList>
    </citation>
    <scope>NUCLEOTIDE SEQUENCE [LARGE SCALE GENOMIC DNA]</scope>
    <source>
        <strain evidence="1">180601</strain>
        <tissue evidence="1">Whole Body</tissue>
    </source>
</reference>
<gene>
    <name evidence="1" type="ORF">FWK35_00023911</name>
</gene>
<name>A0A6G0VWI7_APHCR</name>
<accession>A0A6G0VWI7</accession>